<dbReference type="EMBL" id="BGPR01024234">
    <property type="protein sequence ID" value="GBN92132.1"/>
    <property type="molecule type" value="Genomic_DNA"/>
</dbReference>
<dbReference type="Proteomes" id="UP000499080">
    <property type="component" value="Unassembled WGS sequence"/>
</dbReference>
<evidence type="ECO:0000313" key="2">
    <source>
        <dbReference type="Proteomes" id="UP000499080"/>
    </source>
</evidence>
<gene>
    <name evidence="1" type="ORF">AVEN_83238_1</name>
</gene>
<name>A0A4Y2SUY6_ARAVE</name>
<dbReference type="AlphaFoldDB" id="A0A4Y2SUY6"/>
<organism evidence="1 2">
    <name type="scientific">Araneus ventricosus</name>
    <name type="common">Orbweaver spider</name>
    <name type="synonym">Epeira ventricosa</name>
    <dbReference type="NCBI Taxonomy" id="182803"/>
    <lineage>
        <taxon>Eukaryota</taxon>
        <taxon>Metazoa</taxon>
        <taxon>Ecdysozoa</taxon>
        <taxon>Arthropoda</taxon>
        <taxon>Chelicerata</taxon>
        <taxon>Arachnida</taxon>
        <taxon>Araneae</taxon>
        <taxon>Araneomorphae</taxon>
        <taxon>Entelegynae</taxon>
        <taxon>Araneoidea</taxon>
        <taxon>Araneidae</taxon>
        <taxon>Araneus</taxon>
    </lineage>
</organism>
<accession>A0A4Y2SUY6</accession>
<comment type="caution">
    <text evidence="1">The sequence shown here is derived from an EMBL/GenBank/DDBJ whole genome shotgun (WGS) entry which is preliminary data.</text>
</comment>
<keyword evidence="2" id="KW-1185">Reference proteome</keyword>
<proteinExistence type="predicted"/>
<protein>
    <submittedName>
        <fullName evidence="1">Uncharacterized protein</fullName>
    </submittedName>
</protein>
<sequence length="114" mass="13538">MRPHWIQLKVHIPFLSRSSKIRQHDSRHNDSRSQFFRSPTIHQVSADEFSLLRQLDIQCLCLELQHINETVSRTIRVGRDPQVFESDGSQKFLHRYRVAGTGQTFRRQIVPQKF</sequence>
<reference evidence="1 2" key="1">
    <citation type="journal article" date="2019" name="Sci. Rep.">
        <title>Orb-weaving spider Araneus ventricosus genome elucidates the spidroin gene catalogue.</title>
        <authorList>
            <person name="Kono N."/>
            <person name="Nakamura H."/>
            <person name="Ohtoshi R."/>
            <person name="Moran D.A.P."/>
            <person name="Shinohara A."/>
            <person name="Yoshida Y."/>
            <person name="Fujiwara M."/>
            <person name="Mori M."/>
            <person name="Tomita M."/>
            <person name="Arakawa K."/>
        </authorList>
    </citation>
    <scope>NUCLEOTIDE SEQUENCE [LARGE SCALE GENOMIC DNA]</scope>
</reference>
<evidence type="ECO:0000313" key="1">
    <source>
        <dbReference type="EMBL" id="GBN92132.1"/>
    </source>
</evidence>